<dbReference type="InterPro" id="IPR036249">
    <property type="entry name" value="Thioredoxin-like_sf"/>
</dbReference>
<dbReference type="PROSITE" id="PS51354">
    <property type="entry name" value="GLUTAREDOXIN_2"/>
    <property type="match status" value="1"/>
</dbReference>
<dbReference type="PANTHER" id="PTHR45669:SF26">
    <property type="entry name" value="GLUTAREDOXIN DOMAIN-CONTAINING PROTEIN"/>
    <property type="match status" value="1"/>
</dbReference>
<proteinExistence type="predicted"/>
<name>A0ABR2M9D2_9ASPA</name>
<gene>
    <name evidence="2" type="ORF">KSP40_PGU018168</name>
</gene>
<keyword evidence="3" id="KW-1185">Reference proteome</keyword>
<feature type="domain" description="Glutaredoxin" evidence="1">
    <location>
        <begin position="112"/>
        <end position="180"/>
    </location>
</feature>
<sequence>MTWRRRRLAEGEENRGIAEIGLGVVRRKVKRETDRCAVNGARRKPSVSAYLCSTTSSLKDILGDEEPATGATPQRSTPDVFRRSLSAANALRHCNPLTASPLSHPAVDHNRIVLYHTSLRVVRRTFEDCRTVRSILSNFPVAIDERDLSIDSRFRAELQGIVGKRKKLTLPVVLIGGRYIYNSEEIQRLHETGELKKIVEEILPWVMGFDQCSGGVQFVHCRSCNVSHNCSEEKGRGFWSCPACNESKIAVRATAK</sequence>
<comment type="caution">
    <text evidence="2">The sequence shown here is derived from an EMBL/GenBank/DDBJ whole genome shotgun (WGS) entry which is preliminary data.</text>
</comment>
<dbReference type="Pfam" id="PF00462">
    <property type="entry name" value="Glutaredoxin"/>
    <property type="match status" value="1"/>
</dbReference>
<reference evidence="2 3" key="1">
    <citation type="journal article" date="2022" name="Nat. Plants">
        <title>Genomes of leafy and leafless Platanthera orchids illuminate the evolution of mycoheterotrophy.</title>
        <authorList>
            <person name="Li M.H."/>
            <person name="Liu K.W."/>
            <person name="Li Z."/>
            <person name="Lu H.C."/>
            <person name="Ye Q.L."/>
            <person name="Zhang D."/>
            <person name="Wang J.Y."/>
            <person name="Li Y.F."/>
            <person name="Zhong Z.M."/>
            <person name="Liu X."/>
            <person name="Yu X."/>
            <person name="Liu D.K."/>
            <person name="Tu X.D."/>
            <person name="Liu B."/>
            <person name="Hao Y."/>
            <person name="Liao X.Y."/>
            <person name="Jiang Y.T."/>
            <person name="Sun W.H."/>
            <person name="Chen J."/>
            <person name="Chen Y.Q."/>
            <person name="Ai Y."/>
            <person name="Zhai J.W."/>
            <person name="Wu S.S."/>
            <person name="Zhou Z."/>
            <person name="Hsiao Y.Y."/>
            <person name="Wu W.L."/>
            <person name="Chen Y.Y."/>
            <person name="Lin Y.F."/>
            <person name="Hsu J.L."/>
            <person name="Li C.Y."/>
            <person name="Wang Z.W."/>
            <person name="Zhao X."/>
            <person name="Zhong W.Y."/>
            <person name="Ma X.K."/>
            <person name="Ma L."/>
            <person name="Huang J."/>
            <person name="Chen G.Z."/>
            <person name="Huang M.Z."/>
            <person name="Huang L."/>
            <person name="Peng D.H."/>
            <person name="Luo Y.B."/>
            <person name="Zou S.Q."/>
            <person name="Chen S.P."/>
            <person name="Lan S."/>
            <person name="Tsai W.C."/>
            <person name="Van de Peer Y."/>
            <person name="Liu Z.J."/>
        </authorList>
    </citation>
    <scope>NUCLEOTIDE SEQUENCE [LARGE SCALE GENOMIC DNA]</scope>
    <source>
        <strain evidence="2">Lor288</strain>
    </source>
</reference>
<protein>
    <recommendedName>
        <fullName evidence="1">Glutaredoxin domain-containing protein</fullName>
    </recommendedName>
</protein>
<dbReference type="Proteomes" id="UP001412067">
    <property type="component" value="Unassembled WGS sequence"/>
</dbReference>
<organism evidence="2 3">
    <name type="scientific">Platanthera guangdongensis</name>
    <dbReference type="NCBI Taxonomy" id="2320717"/>
    <lineage>
        <taxon>Eukaryota</taxon>
        <taxon>Viridiplantae</taxon>
        <taxon>Streptophyta</taxon>
        <taxon>Embryophyta</taxon>
        <taxon>Tracheophyta</taxon>
        <taxon>Spermatophyta</taxon>
        <taxon>Magnoliopsida</taxon>
        <taxon>Liliopsida</taxon>
        <taxon>Asparagales</taxon>
        <taxon>Orchidaceae</taxon>
        <taxon>Orchidoideae</taxon>
        <taxon>Orchideae</taxon>
        <taxon>Orchidinae</taxon>
        <taxon>Platanthera</taxon>
    </lineage>
</organism>
<dbReference type="InterPro" id="IPR002109">
    <property type="entry name" value="Glutaredoxin"/>
</dbReference>
<evidence type="ECO:0000313" key="3">
    <source>
        <dbReference type="Proteomes" id="UP001412067"/>
    </source>
</evidence>
<evidence type="ECO:0000313" key="2">
    <source>
        <dbReference type="EMBL" id="KAK8960246.1"/>
    </source>
</evidence>
<dbReference type="SUPFAM" id="SSF52833">
    <property type="entry name" value="Thioredoxin-like"/>
    <property type="match status" value="1"/>
</dbReference>
<dbReference type="Gene3D" id="3.40.30.10">
    <property type="entry name" value="Glutaredoxin"/>
    <property type="match status" value="1"/>
</dbReference>
<dbReference type="EMBL" id="JBBWWR010000010">
    <property type="protein sequence ID" value="KAK8960246.1"/>
    <property type="molecule type" value="Genomic_DNA"/>
</dbReference>
<accession>A0ABR2M9D2</accession>
<evidence type="ECO:0000259" key="1">
    <source>
        <dbReference type="Pfam" id="PF00462"/>
    </source>
</evidence>
<dbReference type="PANTHER" id="PTHR45669">
    <property type="entry name" value="GLUTAREDOXIN DOMAIN-CONTAINING CYSTEINE-RICH PROTEIN CG12206-RELATED"/>
    <property type="match status" value="1"/>
</dbReference>